<organism evidence="2 3">
    <name type="scientific">Marasmius oreades</name>
    <name type="common">fairy-ring Marasmius</name>
    <dbReference type="NCBI Taxonomy" id="181124"/>
    <lineage>
        <taxon>Eukaryota</taxon>
        <taxon>Fungi</taxon>
        <taxon>Dikarya</taxon>
        <taxon>Basidiomycota</taxon>
        <taxon>Agaricomycotina</taxon>
        <taxon>Agaricomycetes</taxon>
        <taxon>Agaricomycetidae</taxon>
        <taxon>Agaricales</taxon>
        <taxon>Marasmiineae</taxon>
        <taxon>Marasmiaceae</taxon>
        <taxon>Marasmius</taxon>
    </lineage>
</organism>
<protein>
    <submittedName>
        <fullName evidence="2">Uncharacterized protein</fullName>
    </submittedName>
</protein>
<evidence type="ECO:0000313" key="3">
    <source>
        <dbReference type="Proteomes" id="UP001049176"/>
    </source>
</evidence>
<evidence type="ECO:0000256" key="1">
    <source>
        <dbReference type="SAM" id="MobiDB-lite"/>
    </source>
</evidence>
<keyword evidence="3" id="KW-1185">Reference proteome</keyword>
<name>A0A9P8ADP4_9AGAR</name>
<feature type="compositionally biased region" description="Polar residues" evidence="1">
    <location>
        <begin position="529"/>
        <end position="547"/>
    </location>
</feature>
<evidence type="ECO:0000313" key="2">
    <source>
        <dbReference type="EMBL" id="KAG7097991.1"/>
    </source>
</evidence>
<dbReference type="EMBL" id="CM032182">
    <property type="protein sequence ID" value="KAG7097991.1"/>
    <property type="molecule type" value="Genomic_DNA"/>
</dbReference>
<dbReference type="RefSeq" id="XP_043014461.1">
    <property type="nucleotide sequence ID" value="XM_043149853.1"/>
</dbReference>
<comment type="caution">
    <text evidence="2">The sequence shown here is derived from an EMBL/GenBank/DDBJ whole genome shotgun (WGS) entry which is preliminary data.</text>
</comment>
<dbReference type="OrthoDB" id="3123607at2759"/>
<dbReference type="Proteomes" id="UP001049176">
    <property type="component" value="Chromosome 2"/>
</dbReference>
<feature type="compositionally biased region" description="Basic and acidic residues" evidence="1">
    <location>
        <begin position="560"/>
        <end position="584"/>
    </location>
</feature>
<feature type="compositionally biased region" description="Polar residues" evidence="1">
    <location>
        <begin position="506"/>
        <end position="522"/>
    </location>
</feature>
<dbReference type="AlphaFoldDB" id="A0A9P8ADP4"/>
<proteinExistence type="predicted"/>
<feature type="compositionally biased region" description="Polar residues" evidence="1">
    <location>
        <begin position="619"/>
        <end position="628"/>
    </location>
</feature>
<feature type="compositionally biased region" description="Polar residues" evidence="1">
    <location>
        <begin position="586"/>
        <end position="595"/>
    </location>
</feature>
<accession>A0A9P8ADP4</accession>
<gene>
    <name evidence="2" type="ORF">E1B28_005299</name>
</gene>
<reference evidence="2" key="1">
    <citation type="journal article" date="2021" name="Genome Biol. Evol.">
        <title>The assembled and annotated genome of the fairy-ring fungus Marasmius oreades.</title>
        <authorList>
            <person name="Hiltunen M."/>
            <person name="Ament-Velasquez S.L."/>
            <person name="Johannesson H."/>
        </authorList>
    </citation>
    <scope>NUCLEOTIDE SEQUENCE</scope>
    <source>
        <strain evidence="2">03SP1</strain>
    </source>
</reference>
<dbReference type="KEGG" id="more:E1B28_005299"/>
<dbReference type="GeneID" id="66074375"/>
<feature type="region of interest" description="Disordered" evidence="1">
    <location>
        <begin position="504"/>
        <end position="628"/>
    </location>
</feature>
<sequence>MQVLQGASHVSIHSATFNNIDGDQIINNYTTVIKDKKDRTIYEEFNYIKLGNIRSIEDIYREDCVQWTQHDWGLEGARLHAERKISTAKIEGKRGKFTVVSYSGERATEIWEEDFRKHSQARDALKMQLFGINQSHIPMLIFFDELVPLGSGRWELIHPLGKAYLNALSRGWGCSEHNLWIDPKHGKLIRGMEGPKCPGNLMNFLPSLTNDETPSTINFLQEDVVFRYLSRLPLDKEFDKRVLSALTWKLPSPVLNLTEMKTNRSLILPALTNRPIAVGRLLWRSAHNRKCLDSRVMMADGKIRFTLVKDSKYLYVQVVSRPSEDEAAWLSQASSVFHKHGIPLGGDLSQYELIVPDIQMSGQVDESEASRQLRQSVSKIYLFVLSSSYAHFWSHDATGRKRIRTKTCEYLGLPIKFDVEVYASRKLSWPSKMYKDIHNWQVHRKFDPTTANFASYLGYFTYKVVRAKESQFEELENDSEEDFALAQLFHHDLDAVILRHAPSGPEVSQRQSVAGKTLNRSIATAGKSPMTTIRRTTLPQSHPTSSGHIPRAPVSTSLKRPKDSGLGHDRNREEPSKTELEKGKGKQSNANSSTAKLPAKPLNGHMTLKAPSRGAEPSGGTQRGSIWR</sequence>